<keyword evidence="1" id="KW-0805">Transcription regulation</keyword>
<dbReference type="Proteomes" id="UP000198802">
    <property type="component" value="Unassembled WGS sequence"/>
</dbReference>
<gene>
    <name evidence="5" type="ORF">Ga0074812_103100</name>
</gene>
<protein>
    <submittedName>
        <fullName evidence="5">DNA-binding transcriptional regulator, AcrR family</fullName>
    </submittedName>
</protein>
<organism evidence="5 6">
    <name type="scientific">Parafrankia irregularis</name>
    <dbReference type="NCBI Taxonomy" id="795642"/>
    <lineage>
        <taxon>Bacteria</taxon>
        <taxon>Bacillati</taxon>
        <taxon>Actinomycetota</taxon>
        <taxon>Actinomycetes</taxon>
        <taxon>Frankiales</taxon>
        <taxon>Frankiaceae</taxon>
        <taxon>Parafrankia</taxon>
    </lineage>
</organism>
<dbReference type="PANTHER" id="PTHR30055">
    <property type="entry name" value="HTH-TYPE TRANSCRIPTIONAL REGULATOR RUTR"/>
    <property type="match status" value="1"/>
</dbReference>
<accession>A0A0S4QHK8</accession>
<keyword evidence="2 5" id="KW-0238">DNA-binding</keyword>
<dbReference type="InterPro" id="IPR001647">
    <property type="entry name" value="HTH_TetR"/>
</dbReference>
<evidence type="ECO:0000259" key="4">
    <source>
        <dbReference type="Pfam" id="PF00440"/>
    </source>
</evidence>
<dbReference type="RefSeq" id="WP_091272292.1">
    <property type="nucleotide sequence ID" value="NZ_FAOZ01000003.1"/>
</dbReference>
<sequence length="223" mass="24889">MPVVTTSSKKQIVLSAERLFALHGIDGISLRQIGAAAGNGNNSAVQYHFGSKDRLIRAIFEYRLPRLHERRADLVATRASHDLRSLLECQVRTLMEHSEEVDSYYLTFVAMLKQYGRRDVFDCMSSSMRASTRAFQEQVGAHLPFLSEHMRAHRISQAMALIIDATAERQRARASDRPLLPFEVHVMDLLDGVAGFVTAPVSAQTVEALRRTSPAGLSWPALL</sequence>
<dbReference type="SUPFAM" id="SSF46689">
    <property type="entry name" value="Homeodomain-like"/>
    <property type="match status" value="1"/>
</dbReference>
<reference evidence="6" key="1">
    <citation type="submission" date="2015-11" db="EMBL/GenBank/DDBJ databases">
        <authorList>
            <person name="Varghese N."/>
        </authorList>
    </citation>
    <scope>NUCLEOTIDE SEQUENCE [LARGE SCALE GENOMIC DNA]</scope>
    <source>
        <strain evidence="6">DSM 45899</strain>
    </source>
</reference>
<dbReference type="GO" id="GO:0000976">
    <property type="term" value="F:transcription cis-regulatory region binding"/>
    <property type="evidence" value="ECO:0007669"/>
    <property type="project" value="TreeGrafter"/>
</dbReference>
<evidence type="ECO:0000256" key="3">
    <source>
        <dbReference type="ARBA" id="ARBA00023163"/>
    </source>
</evidence>
<dbReference type="Gene3D" id="1.10.357.10">
    <property type="entry name" value="Tetracycline Repressor, domain 2"/>
    <property type="match status" value="1"/>
</dbReference>
<keyword evidence="3" id="KW-0804">Transcription</keyword>
<dbReference type="PANTHER" id="PTHR30055:SF234">
    <property type="entry name" value="HTH-TYPE TRANSCRIPTIONAL REGULATOR BETI"/>
    <property type="match status" value="1"/>
</dbReference>
<dbReference type="AlphaFoldDB" id="A0A0S4QHK8"/>
<dbReference type="Pfam" id="PF00440">
    <property type="entry name" value="TetR_N"/>
    <property type="match status" value="1"/>
</dbReference>
<evidence type="ECO:0000256" key="1">
    <source>
        <dbReference type="ARBA" id="ARBA00023015"/>
    </source>
</evidence>
<evidence type="ECO:0000256" key="2">
    <source>
        <dbReference type="ARBA" id="ARBA00023125"/>
    </source>
</evidence>
<evidence type="ECO:0000313" key="5">
    <source>
        <dbReference type="EMBL" id="CUU54610.1"/>
    </source>
</evidence>
<feature type="domain" description="HTH tetR-type" evidence="4">
    <location>
        <begin position="14"/>
        <end position="59"/>
    </location>
</feature>
<proteinExistence type="predicted"/>
<dbReference type="InterPro" id="IPR009057">
    <property type="entry name" value="Homeodomain-like_sf"/>
</dbReference>
<keyword evidence="6" id="KW-1185">Reference proteome</keyword>
<dbReference type="InterPro" id="IPR050109">
    <property type="entry name" value="HTH-type_TetR-like_transc_reg"/>
</dbReference>
<evidence type="ECO:0000313" key="6">
    <source>
        <dbReference type="Proteomes" id="UP000198802"/>
    </source>
</evidence>
<dbReference type="EMBL" id="FAOZ01000003">
    <property type="protein sequence ID" value="CUU54610.1"/>
    <property type="molecule type" value="Genomic_DNA"/>
</dbReference>
<name>A0A0S4QHK8_9ACTN</name>
<dbReference type="GO" id="GO:0003700">
    <property type="term" value="F:DNA-binding transcription factor activity"/>
    <property type="evidence" value="ECO:0007669"/>
    <property type="project" value="TreeGrafter"/>
</dbReference>